<feature type="transmembrane region" description="Helical" evidence="6">
    <location>
        <begin position="444"/>
        <end position="462"/>
    </location>
</feature>
<dbReference type="Pfam" id="PF07690">
    <property type="entry name" value="MFS_1"/>
    <property type="match status" value="1"/>
</dbReference>
<dbReference type="InterPro" id="IPR050930">
    <property type="entry name" value="MFS_Vesicular_Transporter"/>
</dbReference>
<feature type="transmembrane region" description="Helical" evidence="6">
    <location>
        <begin position="133"/>
        <end position="152"/>
    </location>
</feature>
<feature type="transmembrane region" description="Helical" evidence="6">
    <location>
        <begin position="302"/>
        <end position="325"/>
    </location>
</feature>
<dbReference type="InterPro" id="IPR011701">
    <property type="entry name" value="MFS"/>
</dbReference>
<dbReference type="InterPro" id="IPR020846">
    <property type="entry name" value="MFS_dom"/>
</dbReference>
<organism evidence="8 9">
    <name type="scientific">Elysia chlorotica</name>
    <name type="common">Eastern emerald elysia</name>
    <name type="synonym">Sea slug</name>
    <dbReference type="NCBI Taxonomy" id="188477"/>
    <lineage>
        <taxon>Eukaryota</taxon>
        <taxon>Metazoa</taxon>
        <taxon>Spiralia</taxon>
        <taxon>Lophotrochozoa</taxon>
        <taxon>Mollusca</taxon>
        <taxon>Gastropoda</taxon>
        <taxon>Heterobranchia</taxon>
        <taxon>Euthyneura</taxon>
        <taxon>Panpulmonata</taxon>
        <taxon>Sacoglossa</taxon>
        <taxon>Placobranchoidea</taxon>
        <taxon>Plakobranchidae</taxon>
        <taxon>Elysia</taxon>
    </lineage>
</organism>
<dbReference type="GO" id="GO:0022857">
    <property type="term" value="F:transmembrane transporter activity"/>
    <property type="evidence" value="ECO:0007669"/>
    <property type="project" value="InterPro"/>
</dbReference>
<feature type="transmembrane region" description="Helical" evidence="6">
    <location>
        <begin position="337"/>
        <end position="354"/>
    </location>
</feature>
<evidence type="ECO:0000256" key="1">
    <source>
        <dbReference type="ARBA" id="ARBA00004141"/>
    </source>
</evidence>
<evidence type="ECO:0000256" key="6">
    <source>
        <dbReference type="SAM" id="Phobius"/>
    </source>
</evidence>
<gene>
    <name evidence="8" type="ORF">EGW08_010671</name>
</gene>
<feature type="domain" description="Major facilitator superfamily (MFS) profile" evidence="7">
    <location>
        <begin position="68"/>
        <end position="464"/>
    </location>
</feature>
<keyword evidence="5 6" id="KW-0472">Membrane</keyword>
<keyword evidence="4 6" id="KW-1133">Transmembrane helix</keyword>
<dbReference type="AlphaFoldDB" id="A0A433TJ00"/>
<reference evidence="8 9" key="1">
    <citation type="submission" date="2019-01" db="EMBL/GenBank/DDBJ databases">
        <title>A draft genome assembly of the solar-powered sea slug Elysia chlorotica.</title>
        <authorList>
            <person name="Cai H."/>
            <person name="Li Q."/>
            <person name="Fang X."/>
            <person name="Li J."/>
            <person name="Curtis N.E."/>
            <person name="Altenburger A."/>
            <person name="Shibata T."/>
            <person name="Feng M."/>
            <person name="Maeda T."/>
            <person name="Schwartz J.A."/>
            <person name="Shigenobu S."/>
            <person name="Lundholm N."/>
            <person name="Nishiyama T."/>
            <person name="Yang H."/>
            <person name="Hasebe M."/>
            <person name="Li S."/>
            <person name="Pierce S.K."/>
            <person name="Wang J."/>
        </authorList>
    </citation>
    <scope>NUCLEOTIDE SEQUENCE [LARGE SCALE GENOMIC DNA]</scope>
    <source>
        <strain evidence="8">EC2010</strain>
        <tissue evidence="8">Whole organism of an adult</tissue>
    </source>
</reference>
<feature type="transmembrane region" description="Helical" evidence="6">
    <location>
        <begin position="227"/>
        <end position="248"/>
    </location>
</feature>
<evidence type="ECO:0000256" key="4">
    <source>
        <dbReference type="ARBA" id="ARBA00022989"/>
    </source>
</evidence>
<feature type="transmembrane region" description="Helical" evidence="6">
    <location>
        <begin position="199"/>
        <end position="221"/>
    </location>
</feature>
<feature type="transmembrane region" description="Helical" evidence="6">
    <location>
        <begin position="366"/>
        <end position="392"/>
    </location>
</feature>
<accession>A0A433TJ00</accession>
<protein>
    <recommendedName>
        <fullName evidence="7">Major facilitator superfamily (MFS) profile domain-containing protein</fullName>
    </recommendedName>
</protein>
<name>A0A433TJ00_ELYCH</name>
<comment type="subcellular location">
    <subcellularLocation>
        <location evidence="1">Membrane</location>
        <topology evidence="1">Multi-pass membrane protein</topology>
    </subcellularLocation>
</comment>
<feature type="transmembrane region" description="Helical" evidence="6">
    <location>
        <begin position="269"/>
        <end position="290"/>
    </location>
</feature>
<dbReference type="EMBL" id="RQTK01000330">
    <property type="protein sequence ID" value="RUS81570.1"/>
    <property type="molecule type" value="Genomic_DNA"/>
</dbReference>
<keyword evidence="9" id="KW-1185">Reference proteome</keyword>
<dbReference type="Proteomes" id="UP000271974">
    <property type="component" value="Unassembled WGS sequence"/>
</dbReference>
<evidence type="ECO:0000313" key="8">
    <source>
        <dbReference type="EMBL" id="RUS81570.1"/>
    </source>
</evidence>
<evidence type="ECO:0000256" key="5">
    <source>
        <dbReference type="ARBA" id="ARBA00023136"/>
    </source>
</evidence>
<dbReference type="SUPFAM" id="SSF103473">
    <property type="entry name" value="MFS general substrate transporter"/>
    <property type="match status" value="1"/>
</dbReference>
<evidence type="ECO:0000259" key="7">
    <source>
        <dbReference type="PROSITE" id="PS50850"/>
    </source>
</evidence>
<feature type="transmembrane region" description="Helical" evidence="6">
    <location>
        <begin position="67"/>
        <end position="90"/>
    </location>
</feature>
<feature type="transmembrane region" description="Helical" evidence="6">
    <location>
        <begin position="102"/>
        <end position="126"/>
    </location>
</feature>
<proteinExistence type="predicted"/>
<keyword evidence="2" id="KW-0813">Transport</keyword>
<dbReference type="PANTHER" id="PTHR23506">
    <property type="entry name" value="GH10249P"/>
    <property type="match status" value="1"/>
</dbReference>
<feature type="transmembrane region" description="Helical" evidence="6">
    <location>
        <begin position="164"/>
        <end position="187"/>
    </location>
</feature>
<dbReference type="PROSITE" id="PS50850">
    <property type="entry name" value="MFS"/>
    <property type="match status" value="1"/>
</dbReference>
<dbReference type="InterPro" id="IPR036259">
    <property type="entry name" value="MFS_trans_sf"/>
</dbReference>
<comment type="caution">
    <text evidence="8">The sequence shown here is derived from an EMBL/GenBank/DDBJ whole genome shotgun (WGS) entry which is preliminary data.</text>
</comment>
<dbReference type="OrthoDB" id="497880at2759"/>
<evidence type="ECO:0000256" key="3">
    <source>
        <dbReference type="ARBA" id="ARBA00022692"/>
    </source>
</evidence>
<evidence type="ECO:0000256" key="2">
    <source>
        <dbReference type="ARBA" id="ARBA00022448"/>
    </source>
</evidence>
<evidence type="ECO:0000313" key="9">
    <source>
        <dbReference type="Proteomes" id="UP000271974"/>
    </source>
</evidence>
<keyword evidence="3 6" id="KW-0812">Transmembrane</keyword>
<dbReference type="PANTHER" id="PTHR23506:SF26">
    <property type="entry name" value="MFS-TYPE TRANSPORTER SLC18B1"/>
    <property type="match status" value="1"/>
</dbReference>
<feature type="transmembrane region" description="Helical" evidence="6">
    <location>
        <begin position="404"/>
        <end position="424"/>
    </location>
</feature>
<dbReference type="STRING" id="188477.A0A433TJ00"/>
<dbReference type="Gene3D" id="1.20.1250.20">
    <property type="entry name" value="MFS general substrate transporter like domains"/>
    <property type="match status" value="2"/>
</dbReference>
<dbReference type="GO" id="GO:0016020">
    <property type="term" value="C:membrane"/>
    <property type="evidence" value="ECO:0007669"/>
    <property type="project" value="UniProtKB-SubCell"/>
</dbReference>
<sequence length="482" mass="51987">MGIHLNGTAHAKKAIRYEDSCTESTKLVSVVDRDKKVFSDNEVPSTELSELVPVAEEDKPSLKRRKLIFCILLVTFFAYGCGVSIPAPFYPREAEAKNVSSTTIGFVFGCFQLVNFLSSPIFGYFLPDIGARVLSISGILLAGGSSFLYGFLDKAPTPRVFVGLSFLLRCTEGLGVSALTTASFAIVCSEFDTRVAQTYALLETAVGFGLMVGPTIGGGLFEVGGFGLPFWVIGGLILLSGLIVMVFLPKVEDKVPGNRSRNTLRLLSSPLVLVSLMPVFTGACSIMFMHPTLSIHLEQFDLTAFEISLFFVIIPVVHVTVTPFWGHLSDKEGAQAPILMTACIICALGLLMLGPSPLLPGLPKTVWFTVLSLVVFSLFFCCNFITTMKCLVIGASEVGLPETLSTYGIVAGIFNSIFSIGAFVGPTIGGAMLETIGFEYSTTVFAALFLVIFLALALVFSYRRFKRNGEKLFGTSHPHNNS</sequence>